<dbReference type="EMBL" id="JAGIXG020000025">
    <property type="protein sequence ID" value="KAI6781119.1"/>
    <property type="molecule type" value="Genomic_DNA"/>
</dbReference>
<keyword evidence="2" id="KW-1185">Reference proteome</keyword>
<dbReference type="CDD" id="cd10170">
    <property type="entry name" value="ASKHA_NBD_HSP70"/>
    <property type="match status" value="1"/>
</dbReference>
<dbReference type="AlphaFoldDB" id="A0A9P9Y055"/>
<dbReference type="Gene3D" id="3.30.420.40">
    <property type="match status" value="1"/>
</dbReference>
<reference evidence="1" key="2">
    <citation type="submission" date="2022-07" db="EMBL/GenBank/DDBJ databases">
        <authorList>
            <person name="Goncalves M.F.M."/>
            <person name="Hilario S."/>
            <person name="Van De Peer Y."/>
            <person name="Esteves A.C."/>
            <person name="Alves A."/>
        </authorList>
    </citation>
    <scope>NUCLEOTIDE SEQUENCE</scope>
    <source>
        <strain evidence="1">MUM 19.33</strain>
    </source>
</reference>
<accession>A0A9P9Y055</accession>
<dbReference type="PANTHER" id="PTHR14187">
    <property type="entry name" value="ALPHA KINASE/ELONGATION FACTOR 2 KINASE"/>
    <property type="match status" value="1"/>
</dbReference>
<gene>
    <name evidence="1" type="ORF">J7T54_003287</name>
</gene>
<dbReference type="PANTHER" id="PTHR14187:SF5">
    <property type="entry name" value="HEAT SHOCK 70 KDA PROTEIN 12A"/>
    <property type="match status" value="1"/>
</dbReference>
<evidence type="ECO:0000313" key="2">
    <source>
        <dbReference type="Proteomes" id="UP001055219"/>
    </source>
</evidence>
<dbReference type="InterPro" id="IPR043129">
    <property type="entry name" value="ATPase_NBD"/>
</dbReference>
<evidence type="ECO:0000313" key="1">
    <source>
        <dbReference type="EMBL" id="KAI6781119.1"/>
    </source>
</evidence>
<name>A0A9P9Y055_9HYPO</name>
<sequence>MANERFIKDGESILVVDAGGGTVDLCLLKVVNAEKNRVNLGELQPTRGDNYGATFIDRAFEDLVKTRLLGLDHMFITSISDVAWLMKSDPDYLQNKHELGANTYNKNSKFRIGLPERIQRFTNESRLIADGQMLFTWRELEQLFDPQVKGILSLLDEMVMKHEKRTDSKRIDHVVLSGGLGRSKYVFKQLEEYVSSSRSAALKGTKVHQSSDPQLCVCLGIVESAMQTIENDTNMFQRRISKVSLEASKNDLVTEKDPEGHRWIRGYMDWFILRGDGIQDNKAAKHPYSIDFGPDVSTLNRIGRVLIKSCTSEPIPSFDKDERVRNNTVLTVDLSHASIGSIEERKPKGLFGKNLGVRIRFYVEARIGMADVSFRAPPFERERLS</sequence>
<protein>
    <submittedName>
        <fullName evidence="1">Uncharacterized protein</fullName>
    </submittedName>
</protein>
<proteinExistence type="predicted"/>
<dbReference type="GeneID" id="75829789"/>
<organism evidence="1 2">
    <name type="scientific">Emericellopsis cladophorae</name>
    <dbReference type="NCBI Taxonomy" id="2686198"/>
    <lineage>
        <taxon>Eukaryota</taxon>
        <taxon>Fungi</taxon>
        <taxon>Dikarya</taxon>
        <taxon>Ascomycota</taxon>
        <taxon>Pezizomycotina</taxon>
        <taxon>Sordariomycetes</taxon>
        <taxon>Hypocreomycetidae</taxon>
        <taxon>Hypocreales</taxon>
        <taxon>Bionectriaceae</taxon>
        <taxon>Emericellopsis</taxon>
    </lineage>
</organism>
<dbReference type="Proteomes" id="UP001055219">
    <property type="component" value="Unassembled WGS sequence"/>
</dbReference>
<dbReference type="RefSeq" id="XP_051361975.1">
    <property type="nucleotide sequence ID" value="XM_051506852.1"/>
</dbReference>
<reference evidence="1" key="1">
    <citation type="journal article" date="2021" name="J Fungi (Basel)">
        <title>Genomic and Metabolomic Analyses of the Marine Fungus Emericellopsis cladophorae: Insights into Saltwater Adaptability Mechanisms and Its Biosynthetic Potential.</title>
        <authorList>
            <person name="Goncalves M.F.M."/>
            <person name="Hilario S."/>
            <person name="Van de Peer Y."/>
            <person name="Esteves A.C."/>
            <person name="Alves A."/>
        </authorList>
    </citation>
    <scope>NUCLEOTIDE SEQUENCE</scope>
    <source>
        <strain evidence="1">MUM 19.33</strain>
    </source>
</reference>
<dbReference type="OrthoDB" id="2394218at2759"/>
<dbReference type="Gene3D" id="3.90.640.10">
    <property type="entry name" value="Actin, Chain A, domain 4"/>
    <property type="match status" value="1"/>
</dbReference>
<dbReference type="SUPFAM" id="SSF53067">
    <property type="entry name" value="Actin-like ATPase domain"/>
    <property type="match status" value="1"/>
</dbReference>
<comment type="caution">
    <text evidence="1">The sequence shown here is derived from an EMBL/GenBank/DDBJ whole genome shotgun (WGS) entry which is preliminary data.</text>
</comment>